<evidence type="ECO:0000313" key="2">
    <source>
        <dbReference type="EMBL" id="KDQ21057.1"/>
    </source>
</evidence>
<keyword evidence="3" id="KW-1185">Reference proteome</keyword>
<dbReference type="InParanoid" id="A0A067NA97"/>
<name>A0A067NA97_BOTB1</name>
<evidence type="ECO:0000256" key="1">
    <source>
        <dbReference type="SAM" id="MobiDB-lite"/>
    </source>
</evidence>
<organism evidence="2 3">
    <name type="scientific">Botryobasidium botryosum (strain FD-172 SS1)</name>
    <dbReference type="NCBI Taxonomy" id="930990"/>
    <lineage>
        <taxon>Eukaryota</taxon>
        <taxon>Fungi</taxon>
        <taxon>Dikarya</taxon>
        <taxon>Basidiomycota</taxon>
        <taxon>Agaricomycotina</taxon>
        <taxon>Agaricomycetes</taxon>
        <taxon>Cantharellales</taxon>
        <taxon>Botryobasidiaceae</taxon>
        <taxon>Botryobasidium</taxon>
    </lineage>
</organism>
<dbReference type="HOGENOM" id="CLU_1610487_0_0_1"/>
<gene>
    <name evidence="2" type="ORF">BOTBODRAFT_327486</name>
</gene>
<proteinExistence type="predicted"/>
<feature type="region of interest" description="Disordered" evidence="1">
    <location>
        <begin position="1"/>
        <end position="25"/>
    </location>
</feature>
<dbReference type="EMBL" id="KL198017">
    <property type="protein sequence ID" value="KDQ21057.1"/>
    <property type="molecule type" value="Genomic_DNA"/>
</dbReference>
<evidence type="ECO:0000313" key="3">
    <source>
        <dbReference type="Proteomes" id="UP000027195"/>
    </source>
</evidence>
<accession>A0A067NA97</accession>
<reference evidence="3" key="1">
    <citation type="journal article" date="2014" name="Proc. Natl. Acad. Sci. U.S.A.">
        <title>Extensive sampling of basidiomycete genomes demonstrates inadequacy of the white-rot/brown-rot paradigm for wood decay fungi.</title>
        <authorList>
            <person name="Riley R."/>
            <person name="Salamov A.A."/>
            <person name="Brown D.W."/>
            <person name="Nagy L.G."/>
            <person name="Floudas D."/>
            <person name="Held B.W."/>
            <person name="Levasseur A."/>
            <person name="Lombard V."/>
            <person name="Morin E."/>
            <person name="Otillar R."/>
            <person name="Lindquist E.A."/>
            <person name="Sun H."/>
            <person name="LaButti K.M."/>
            <person name="Schmutz J."/>
            <person name="Jabbour D."/>
            <person name="Luo H."/>
            <person name="Baker S.E."/>
            <person name="Pisabarro A.G."/>
            <person name="Walton J.D."/>
            <person name="Blanchette R.A."/>
            <person name="Henrissat B."/>
            <person name="Martin F."/>
            <person name="Cullen D."/>
            <person name="Hibbett D.S."/>
            <person name="Grigoriev I.V."/>
        </authorList>
    </citation>
    <scope>NUCLEOTIDE SEQUENCE [LARGE SCALE GENOMIC DNA]</scope>
    <source>
        <strain evidence="3">FD-172 SS1</strain>
    </source>
</reference>
<protein>
    <submittedName>
        <fullName evidence="2">Uncharacterized protein</fullName>
    </submittedName>
</protein>
<dbReference type="Proteomes" id="UP000027195">
    <property type="component" value="Unassembled WGS sequence"/>
</dbReference>
<sequence>MFANPSACALGHTRTAQPTQDHSPHRTIRSSLVLELVKDALLVALSQRVCERTGVAPRRPEVRAVSKKYVFSAARVNTGGVVSRPGRLNNGSEAPIDGGPCGQSHRLLAPGGGECDESDTLVFHRITLPKAALQSSTTVDGVFDVLQERLSQRRTACIALLSRLG</sequence>
<dbReference type="AlphaFoldDB" id="A0A067NA97"/>